<dbReference type="PANTHER" id="PTHR11908">
    <property type="entry name" value="XANTHINE DEHYDROGENASE"/>
    <property type="match status" value="1"/>
</dbReference>
<dbReference type="InterPro" id="IPR014309">
    <property type="entry name" value="Xanthine_DH_Mopterin-bd_su"/>
</dbReference>
<dbReference type="EC" id="1.17.1.4" evidence="5"/>
<dbReference type="InterPro" id="IPR016208">
    <property type="entry name" value="Ald_Oxase/xanthine_DH-like"/>
</dbReference>
<dbReference type="Pfam" id="PF01315">
    <property type="entry name" value="Ald_Xan_dh_C"/>
    <property type="match status" value="1"/>
</dbReference>
<keyword evidence="6" id="KW-1185">Reference proteome</keyword>
<dbReference type="NCBIfam" id="TIGR02965">
    <property type="entry name" value="xanthine_xdhB"/>
    <property type="match status" value="1"/>
</dbReference>
<evidence type="ECO:0000256" key="2">
    <source>
        <dbReference type="ARBA" id="ARBA00022505"/>
    </source>
</evidence>
<accession>A0ABS5ZHF6</accession>
<feature type="domain" description="Aldehyde oxidase/xanthine dehydrogenase a/b hammerhead" evidence="4">
    <location>
        <begin position="35"/>
        <end position="142"/>
    </location>
</feature>
<dbReference type="Pfam" id="PF02738">
    <property type="entry name" value="MoCoBD_1"/>
    <property type="match status" value="1"/>
</dbReference>
<dbReference type="EMBL" id="JAGSOY010000083">
    <property type="protein sequence ID" value="MBU2713498.1"/>
    <property type="molecule type" value="Genomic_DNA"/>
</dbReference>
<keyword evidence="2" id="KW-0500">Molybdenum</keyword>
<dbReference type="InterPro" id="IPR037165">
    <property type="entry name" value="AldOxase/xan_DH_Mopterin-bd_sf"/>
</dbReference>
<dbReference type="InterPro" id="IPR008274">
    <property type="entry name" value="AldOxase/xan_DH_MoCoBD1"/>
</dbReference>
<evidence type="ECO:0000259" key="4">
    <source>
        <dbReference type="SMART" id="SM01008"/>
    </source>
</evidence>
<dbReference type="Gene3D" id="3.30.365.10">
    <property type="entry name" value="Aldehyde oxidase/xanthine dehydrogenase, molybdopterin binding domain"/>
    <property type="match status" value="4"/>
</dbReference>
<dbReference type="RefSeq" id="WP_215821783.1">
    <property type="nucleotide sequence ID" value="NZ_JAGSOY010000083.1"/>
</dbReference>
<evidence type="ECO:0000313" key="5">
    <source>
        <dbReference type="EMBL" id="MBU2713498.1"/>
    </source>
</evidence>
<proteinExistence type="inferred from homology"/>
<comment type="similarity">
    <text evidence="1">Belongs to the xanthine dehydrogenase family.</text>
</comment>
<dbReference type="SUPFAM" id="SSF56003">
    <property type="entry name" value="Molybdenum cofactor-binding domain"/>
    <property type="match status" value="1"/>
</dbReference>
<dbReference type="Proteomes" id="UP000690515">
    <property type="component" value="Unassembled WGS sequence"/>
</dbReference>
<reference evidence="5 6" key="1">
    <citation type="submission" date="2021-04" db="EMBL/GenBank/DDBJ databases">
        <authorList>
            <person name="Pira H."/>
            <person name="Risdian C."/>
            <person name="Wink J."/>
        </authorList>
    </citation>
    <scope>NUCLEOTIDE SEQUENCE [LARGE SCALE GENOMIC DNA]</scope>
    <source>
        <strain evidence="5 6">WH53</strain>
    </source>
</reference>
<evidence type="ECO:0000256" key="3">
    <source>
        <dbReference type="ARBA" id="ARBA00023002"/>
    </source>
</evidence>
<dbReference type="Gene3D" id="3.90.1170.50">
    <property type="entry name" value="Aldehyde oxidase/xanthine dehydrogenase, a/b hammerhead"/>
    <property type="match status" value="1"/>
</dbReference>
<evidence type="ECO:0000313" key="6">
    <source>
        <dbReference type="Proteomes" id="UP000690515"/>
    </source>
</evidence>
<protein>
    <submittedName>
        <fullName evidence="5">Xanthine dehydrogenase molybdopterin binding subunit</fullName>
        <ecNumber evidence="5">1.17.1.4</ecNumber>
    </submittedName>
</protein>
<dbReference type="PANTHER" id="PTHR11908:SF132">
    <property type="entry name" value="ALDEHYDE OXIDASE 1-RELATED"/>
    <property type="match status" value="1"/>
</dbReference>
<keyword evidence="3 5" id="KW-0560">Oxidoreductase</keyword>
<dbReference type="SMART" id="SM01008">
    <property type="entry name" value="Ald_Xan_dh_C"/>
    <property type="match status" value="1"/>
</dbReference>
<comment type="caution">
    <text evidence="5">The sequence shown here is derived from an EMBL/GenBank/DDBJ whole genome shotgun (WGS) entry which is preliminary data.</text>
</comment>
<dbReference type="InterPro" id="IPR046867">
    <property type="entry name" value="AldOxase/xan_DH_MoCoBD2"/>
</dbReference>
<evidence type="ECO:0000256" key="1">
    <source>
        <dbReference type="ARBA" id="ARBA00006849"/>
    </source>
</evidence>
<gene>
    <name evidence="5" type="primary">xdhB</name>
    <name evidence="5" type="ORF">KCG35_20775</name>
</gene>
<dbReference type="Pfam" id="PF20256">
    <property type="entry name" value="MoCoBD_2"/>
    <property type="match status" value="1"/>
</dbReference>
<dbReference type="GO" id="GO:0004854">
    <property type="term" value="F:xanthine dehydrogenase activity"/>
    <property type="evidence" value="ECO:0007669"/>
    <property type="project" value="UniProtKB-EC"/>
</dbReference>
<name>A0ABS5ZHF6_9GAMM</name>
<organism evidence="5 6">
    <name type="scientific">Zooshikella harenae</name>
    <dbReference type="NCBI Taxonomy" id="2827238"/>
    <lineage>
        <taxon>Bacteria</taxon>
        <taxon>Pseudomonadati</taxon>
        <taxon>Pseudomonadota</taxon>
        <taxon>Gammaproteobacteria</taxon>
        <taxon>Oceanospirillales</taxon>
        <taxon>Zooshikellaceae</taxon>
        <taxon>Zooshikella</taxon>
    </lineage>
</organism>
<sequence>MRKLPDIKAKQPSAAINAIIVGKPEKHESAFKHVTGQAVYIDDQLEMSNQLHAAVGTGQIAHGKIKKLDLTEVYKADGVIAVVTAYDVPGQLDIGPVFPGDKLLAKDIVEFYGQPLFVVAACSHQQACQAVKLAKISYEPLPAIFETKQALEQKSFIRPPHVMQRGNAAFAINHAPHKITGQIIIGSQEHFYLEGQIANVIPSEDGGVVVYISSQHPAEIQRLVAEVLNIPFSLVTVEVRRLGGGFGGKETQAAPWACLAAILARRTQQPVKLRLNRHDDMVMTGKRHPFANSYCIGFDNDGRILGAEFTLSANCGYSPDLSDAVVDRAMFHVDNAYYLDQVKIVGNRCKTHLVSNTAFRGFGGPQGMLTVEAAIDDIARYLRADPLTIRKINFYDESPQPKSANRNITPYYQVVEQNILPKLVNNLEQNASYQQRRIQICEFNAENKVLKKGLSLTPVKFGISFTAKHLNQAGALIHIYTDGSIHLNHGGTEMGQGLFTKVAQIVAEEFQVDRRNIFISATRTDKVPNTTATAASSGTDLNGKAAQNAARTIKKRLTDFVAQHFVVDKHEIFFIDNYVKFGERSISFSELIQLAYVNRISLSATGYYSTPKIHYDREKAAGRPFFYFANGAAVSEVIVDSLTGEYKVLRVDILHDVGKSINPAIDTGQVEGGFVQGMGWLTTEELVWNDQGQLLTTGPDTYKIPTVGDIPVDFRVQFFSDTPNPEKTIYQSKAVGEPPFMLAISVWTAIRDAISSISNYSISPKLDTPATPERVLQAIELIRAESKAGV</sequence>
<dbReference type="SUPFAM" id="SSF54665">
    <property type="entry name" value="CO dehydrogenase molybdoprotein N-domain-like"/>
    <property type="match status" value="1"/>
</dbReference>
<dbReference type="InterPro" id="IPR000674">
    <property type="entry name" value="Ald_Oxase/Xan_DH_a/b"/>
</dbReference>
<dbReference type="InterPro" id="IPR036856">
    <property type="entry name" value="Ald_Oxase/Xan_DH_a/b_sf"/>
</dbReference>